<name>A0AC60QLT4_IXOPE</name>
<accession>A0AC60QLT4</accession>
<dbReference type="Proteomes" id="UP000805193">
    <property type="component" value="Unassembled WGS sequence"/>
</dbReference>
<keyword evidence="2" id="KW-1185">Reference proteome</keyword>
<evidence type="ECO:0000313" key="1">
    <source>
        <dbReference type="EMBL" id="KAG0436296.1"/>
    </source>
</evidence>
<sequence>MEVESGVEPVDEGMQQVVAHGGRWEPQSSAAMPVGRRTCTGGEGRRWPSPAAPMAPVSHPSRRSSRTELTASEPPHTQAATGRRNGTAAGSRKAHDRMHGASENRDHILALQICDRALYGSVIELPGFGLYISARKLDKPRFSSPLRKKNSTASEDKRQLKRQRETVSFGGCEGDTSLITSGRALQCTRQKPPAPRQGCKKPRIFATTEESIEEVAESDAADALFSPVYQLFDAIPPLEAKMYNVRALLRIAQLQSCDLGQLGDLKPDGATVSAYSAECPTAEEAKVVEEWDTFDPYYFIKHLPPLTPEMRARCPALPLRTRSSPEFSLVLDLDETLVHCSLVELEDATFTFPVTFQEIEYKVYVRTRPFFREFLERVSKIFEVILFTASKKVYADKLLNLLDPERKLIRFRLFREHCVCVSGNYIKDLTILGRDLAKTIIIDNSPQAFGYQLENGIPIESWFMDRDDRELLKLLPFLESLVSMAATRGTNVLRKRNLWSCNRFVVTRELWKAVIVPGLTFANAGICVPGDVREILERRQRDVGRQAVGCHGMVANEAVQGDLGWSSFEAREATSKMGYNGLGCDSWTEIDTKWETEVWKRVREEEALQWAEAAKRESRLRVYLSKNTISAEAQLYDNSLGSRLLFEAQACNQGIRCSGTTLLKMYRHLARPLLAEALGFQSPATGSVLNAFLDRDAAAIPQNNPNDSTDESGDSSVDEVLDINSNECSEDEETFSVPSLAPCTSKRKRKVRKPYAGKRKKQKRSEVPEPDPKEDEDAAGSQWDMSSVVPPVPNDYGSAGSQRLSETSTALDALALNFDDQVMEHIVDQTNFYAEQTHWKGWTGLTQD</sequence>
<comment type="caution">
    <text evidence="1">The sequence shown here is derived from an EMBL/GenBank/DDBJ whole genome shotgun (WGS) entry which is preliminary data.</text>
</comment>
<reference evidence="1 2" key="1">
    <citation type="journal article" date="2020" name="Cell">
        <title>Large-Scale Comparative Analyses of Tick Genomes Elucidate Their Genetic Diversity and Vector Capacities.</title>
        <authorList>
            <consortium name="Tick Genome and Microbiome Consortium (TIGMIC)"/>
            <person name="Jia N."/>
            <person name="Wang J."/>
            <person name="Shi W."/>
            <person name="Du L."/>
            <person name="Sun Y."/>
            <person name="Zhan W."/>
            <person name="Jiang J.F."/>
            <person name="Wang Q."/>
            <person name="Zhang B."/>
            <person name="Ji P."/>
            <person name="Bell-Sakyi L."/>
            <person name="Cui X.M."/>
            <person name="Yuan T.T."/>
            <person name="Jiang B.G."/>
            <person name="Yang W.F."/>
            <person name="Lam T.T."/>
            <person name="Chang Q.C."/>
            <person name="Ding S.J."/>
            <person name="Wang X.J."/>
            <person name="Zhu J.G."/>
            <person name="Ruan X.D."/>
            <person name="Zhao L."/>
            <person name="Wei J.T."/>
            <person name="Ye R.Z."/>
            <person name="Que T.C."/>
            <person name="Du C.H."/>
            <person name="Zhou Y.H."/>
            <person name="Cheng J.X."/>
            <person name="Dai P.F."/>
            <person name="Guo W.B."/>
            <person name="Han X.H."/>
            <person name="Huang E.J."/>
            <person name="Li L.F."/>
            <person name="Wei W."/>
            <person name="Gao Y.C."/>
            <person name="Liu J.Z."/>
            <person name="Shao H.Z."/>
            <person name="Wang X."/>
            <person name="Wang C.C."/>
            <person name="Yang T.C."/>
            <person name="Huo Q.B."/>
            <person name="Li W."/>
            <person name="Chen H.Y."/>
            <person name="Chen S.E."/>
            <person name="Zhou L.G."/>
            <person name="Ni X.B."/>
            <person name="Tian J.H."/>
            <person name="Sheng Y."/>
            <person name="Liu T."/>
            <person name="Pan Y.S."/>
            <person name="Xia L.Y."/>
            <person name="Li J."/>
            <person name="Zhao F."/>
            <person name="Cao W.C."/>
        </authorList>
    </citation>
    <scope>NUCLEOTIDE SEQUENCE [LARGE SCALE GENOMIC DNA]</scope>
    <source>
        <strain evidence="1">Iper-2018</strain>
    </source>
</reference>
<evidence type="ECO:0000313" key="2">
    <source>
        <dbReference type="Proteomes" id="UP000805193"/>
    </source>
</evidence>
<protein>
    <submittedName>
        <fullName evidence="1">Uncharacterized protein</fullName>
    </submittedName>
</protein>
<organism evidence="1 2">
    <name type="scientific">Ixodes persulcatus</name>
    <name type="common">Taiga tick</name>
    <dbReference type="NCBI Taxonomy" id="34615"/>
    <lineage>
        <taxon>Eukaryota</taxon>
        <taxon>Metazoa</taxon>
        <taxon>Ecdysozoa</taxon>
        <taxon>Arthropoda</taxon>
        <taxon>Chelicerata</taxon>
        <taxon>Arachnida</taxon>
        <taxon>Acari</taxon>
        <taxon>Parasitiformes</taxon>
        <taxon>Ixodida</taxon>
        <taxon>Ixodoidea</taxon>
        <taxon>Ixodidae</taxon>
        <taxon>Ixodinae</taxon>
        <taxon>Ixodes</taxon>
    </lineage>
</organism>
<proteinExistence type="predicted"/>
<gene>
    <name evidence="1" type="ORF">HPB47_018032</name>
</gene>
<dbReference type="EMBL" id="JABSTQ010007056">
    <property type="protein sequence ID" value="KAG0436296.1"/>
    <property type="molecule type" value="Genomic_DNA"/>
</dbReference>